<protein>
    <recommendedName>
        <fullName evidence="3">Methyltransferase type 11 domain-containing protein</fullName>
    </recommendedName>
</protein>
<dbReference type="STRING" id="1798709.A2538_04930"/>
<evidence type="ECO:0000313" key="1">
    <source>
        <dbReference type="EMBL" id="OGH95002.1"/>
    </source>
</evidence>
<comment type="caution">
    <text evidence="1">The sequence shown here is derived from an EMBL/GenBank/DDBJ whole genome shotgun (WGS) entry which is preliminary data.</text>
</comment>
<sequence length="253" mass="28752">MSKENWPHQIPDDDLRRKLLAAALREKETGTIGSFNRRERKDGESLIDSLDIERLHQQSFIQYVGDRLKEKEFSERKFRILDIGSGPGVYADQLREKFGDQIKIFTTGLSKRNARKYRHGEGIKDGLITSPRLPNNYLKWHSILELNHEDERGVPTEEFDLILNTVGEIPHGIRSGNQDKEIEYARAYLGMIIAKLRPGGLASIFPASPLVLETADALDAEHPEISISSLVAVRNHARLQIQKLNDNPVPDKL</sequence>
<reference evidence="1 2" key="1">
    <citation type="journal article" date="2016" name="Nat. Commun.">
        <title>Thousands of microbial genomes shed light on interconnected biogeochemical processes in an aquifer system.</title>
        <authorList>
            <person name="Anantharaman K."/>
            <person name="Brown C.T."/>
            <person name="Hug L.A."/>
            <person name="Sharon I."/>
            <person name="Castelle C.J."/>
            <person name="Probst A.J."/>
            <person name="Thomas B.C."/>
            <person name="Singh A."/>
            <person name="Wilkins M.J."/>
            <person name="Karaoz U."/>
            <person name="Brodie E.L."/>
            <person name="Williams K.H."/>
            <person name="Hubbard S.S."/>
            <person name="Banfield J.F."/>
        </authorList>
    </citation>
    <scope>NUCLEOTIDE SEQUENCE [LARGE SCALE GENOMIC DNA]</scope>
</reference>
<name>A0A1F6PFQ8_9BACT</name>
<dbReference type="Gene3D" id="3.40.50.150">
    <property type="entry name" value="Vaccinia Virus protein VP39"/>
    <property type="match status" value="1"/>
</dbReference>
<dbReference type="AlphaFoldDB" id="A0A1F6PFQ8"/>
<evidence type="ECO:0008006" key="3">
    <source>
        <dbReference type="Google" id="ProtNLM"/>
    </source>
</evidence>
<dbReference type="SUPFAM" id="SSF53335">
    <property type="entry name" value="S-adenosyl-L-methionine-dependent methyltransferases"/>
    <property type="match status" value="1"/>
</dbReference>
<gene>
    <name evidence="1" type="ORF">A2538_04930</name>
</gene>
<evidence type="ECO:0000313" key="2">
    <source>
        <dbReference type="Proteomes" id="UP000178254"/>
    </source>
</evidence>
<proteinExistence type="predicted"/>
<accession>A0A1F6PFQ8</accession>
<dbReference type="InterPro" id="IPR029063">
    <property type="entry name" value="SAM-dependent_MTases_sf"/>
</dbReference>
<organism evidence="1 2">
    <name type="scientific">Candidatus Magasanikbacteria bacterium RIFOXYD2_FULL_41_14</name>
    <dbReference type="NCBI Taxonomy" id="1798709"/>
    <lineage>
        <taxon>Bacteria</taxon>
        <taxon>Candidatus Magasanikiibacteriota</taxon>
    </lineage>
</organism>
<dbReference type="Proteomes" id="UP000178254">
    <property type="component" value="Unassembled WGS sequence"/>
</dbReference>
<dbReference type="EMBL" id="MFRE01000005">
    <property type="protein sequence ID" value="OGH95002.1"/>
    <property type="molecule type" value="Genomic_DNA"/>
</dbReference>